<protein>
    <submittedName>
        <fullName evidence="1">Uncharacterized protein</fullName>
    </submittedName>
</protein>
<name>A0A9P3US89_LYOSH</name>
<sequence>MLPAFPSLAIACDRSVSPPEAHTFSTTRSHCSRITFHFGAIHFIAAIPGFYVQCCSSNTALVLWVV</sequence>
<dbReference type="AlphaFoldDB" id="A0A9P3US89"/>
<evidence type="ECO:0000313" key="1">
    <source>
        <dbReference type="EMBL" id="GLB42175.1"/>
    </source>
</evidence>
<evidence type="ECO:0000313" key="2">
    <source>
        <dbReference type="Proteomes" id="UP001063166"/>
    </source>
</evidence>
<dbReference type="Proteomes" id="UP001063166">
    <property type="component" value="Unassembled WGS sequence"/>
</dbReference>
<organism evidence="1 2">
    <name type="scientific">Lyophyllum shimeji</name>
    <name type="common">Hon-shimeji</name>
    <name type="synonym">Tricholoma shimeji</name>
    <dbReference type="NCBI Taxonomy" id="47721"/>
    <lineage>
        <taxon>Eukaryota</taxon>
        <taxon>Fungi</taxon>
        <taxon>Dikarya</taxon>
        <taxon>Basidiomycota</taxon>
        <taxon>Agaricomycotina</taxon>
        <taxon>Agaricomycetes</taxon>
        <taxon>Agaricomycetidae</taxon>
        <taxon>Agaricales</taxon>
        <taxon>Tricholomatineae</taxon>
        <taxon>Lyophyllaceae</taxon>
        <taxon>Lyophyllum</taxon>
    </lineage>
</organism>
<reference evidence="1" key="1">
    <citation type="submission" date="2022-07" db="EMBL/GenBank/DDBJ databases">
        <title>The genome of Lyophyllum shimeji provides insight into the initial evolution of ectomycorrhizal fungal genome.</title>
        <authorList>
            <person name="Kobayashi Y."/>
            <person name="Shibata T."/>
            <person name="Hirakawa H."/>
            <person name="Shigenobu S."/>
            <person name="Nishiyama T."/>
            <person name="Yamada A."/>
            <person name="Hasebe M."/>
            <person name="Kawaguchi M."/>
        </authorList>
    </citation>
    <scope>NUCLEOTIDE SEQUENCE</scope>
    <source>
        <strain evidence="1">AT787</strain>
    </source>
</reference>
<comment type="caution">
    <text evidence="1">The sequence shown here is derived from an EMBL/GenBank/DDBJ whole genome shotgun (WGS) entry which is preliminary data.</text>
</comment>
<gene>
    <name evidence="1" type="ORF">LshimejAT787_1101900</name>
</gene>
<keyword evidence="2" id="KW-1185">Reference proteome</keyword>
<dbReference type="EMBL" id="BRPK01000011">
    <property type="protein sequence ID" value="GLB42175.1"/>
    <property type="molecule type" value="Genomic_DNA"/>
</dbReference>
<proteinExistence type="predicted"/>
<accession>A0A9P3US89</accession>